<dbReference type="GO" id="GO:1901207">
    <property type="term" value="P:regulation of heart looping"/>
    <property type="evidence" value="ECO:0007669"/>
    <property type="project" value="TreeGrafter"/>
</dbReference>
<dbReference type="Proteomes" id="UP000472262">
    <property type="component" value="Unassembled WGS sequence"/>
</dbReference>
<feature type="coiled-coil region" evidence="6">
    <location>
        <begin position="420"/>
        <end position="447"/>
    </location>
</feature>
<dbReference type="InterPro" id="IPR039320">
    <property type="entry name" value="RNF207"/>
</dbReference>
<feature type="coiled-coil region" evidence="6">
    <location>
        <begin position="256"/>
        <end position="283"/>
    </location>
</feature>
<feature type="domain" description="RING-type" evidence="7">
    <location>
        <begin position="28"/>
        <end position="66"/>
    </location>
</feature>
<gene>
    <name evidence="9" type="primary">LOC107581479</name>
</gene>
<dbReference type="InterPro" id="IPR000315">
    <property type="entry name" value="Znf_B-box"/>
</dbReference>
<sequence length="602" mass="68552">MAGGIIFSYDELFDPDYANYASLHPLVCHLCHEQYHQPCLLDCYHIVCASCLHGRAHDNRLNCPLCGYPSVVMGTNALPPEDRLLKFLVDNSTDSVVQCANCDVECKAQDAGAMYYCNTCSQPLCGECRELTHKARMFSQHDIVSLAKRTKEGHRKCSLHEELYIMFSTEKKSMLCIKCFRDMQIEDRTHCIDIETAYRQGCEILDQAVLGVKELQTSAREAIVLLKAMLGEVRTSAEEEESAICTLFYSMQEKLAERKKAMLNAAESQHEEKEKALKKQLSHLATLLPTLQVHLVNCSALLSSANKYEFLDMGYQLMDRLCSIVKLPHKFRPVQSNKINTDYHAEFARCLEPLLLLGQRRPGSVTAGTTLSNRLSPLSMSCPSPSLSEMPFGRRPTFHRNICTKVLLAEGRESPFTEHCRNFEKSYRVLQTEVQKLKDEVQEMHRDLTKHHSLINTDTMDEILERSVLIDKQIASQYSAVQTQRAIFEEIWDVTFQRVTKEQEIYEAQLHDLLQLKQENSYLTTIARQIGPYILSIAKVKERLEPRFCNEKSRSAGYDRDPGTDNSLILPPGETLLKSSDFCWQGKQINISKVSCGKELPL</sequence>
<dbReference type="Gene3D" id="1.20.58.1540">
    <property type="entry name" value="Actin interacting protein 3, C-terminal domain"/>
    <property type="match status" value="1"/>
</dbReference>
<evidence type="ECO:0000313" key="9">
    <source>
        <dbReference type="Ensembl" id="ENSSGRP00000110820.1"/>
    </source>
</evidence>
<dbReference type="PROSITE" id="PS50089">
    <property type="entry name" value="ZF_RING_2"/>
    <property type="match status" value="1"/>
</dbReference>
<organism evidence="9 10">
    <name type="scientific">Sinocyclocheilus grahami</name>
    <name type="common">Dianchi golden-line fish</name>
    <name type="synonym">Barbus grahami</name>
    <dbReference type="NCBI Taxonomy" id="75366"/>
    <lineage>
        <taxon>Eukaryota</taxon>
        <taxon>Metazoa</taxon>
        <taxon>Chordata</taxon>
        <taxon>Craniata</taxon>
        <taxon>Vertebrata</taxon>
        <taxon>Euteleostomi</taxon>
        <taxon>Actinopterygii</taxon>
        <taxon>Neopterygii</taxon>
        <taxon>Teleostei</taxon>
        <taxon>Ostariophysi</taxon>
        <taxon>Cypriniformes</taxon>
        <taxon>Cyprinidae</taxon>
        <taxon>Cyprininae</taxon>
        <taxon>Sinocyclocheilus</taxon>
    </lineage>
</organism>
<dbReference type="SUPFAM" id="SSF57850">
    <property type="entry name" value="RING/U-box"/>
    <property type="match status" value="1"/>
</dbReference>
<evidence type="ECO:0000256" key="5">
    <source>
        <dbReference type="PROSITE-ProRule" id="PRU00024"/>
    </source>
</evidence>
<dbReference type="SMART" id="SM00184">
    <property type="entry name" value="RING"/>
    <property type="match status" value="1"/>
</dbReference>
<keyword evidence="6" id="KW-0175">Coiled coil</keyword>
<dbReference type="Pfam" id="PF00643">
    <property type="entry name" value="zf-B_box"/>
    <property type="match status" value="1"/>
</dbReference>
<dbReference type="PANTHER" id="PTHR22635">
    <property type="entry name" value="RING FINGER PROTEIN 207"/>
    <property type="match status" value="1"/>
</dbReference>
<dbReference type="AlphaFoldDB" id="A0A672TB05"/>
<dbReference type="GO" id="GO:0030544">
    <property type="term" value="F:Hsp70 protein binding"/>
    <property type="evidence" value="ECO:0007669"/>
    <property type="project" value="InterPro"/>
</dbReference>
<evidence type="ECO:0000259" key="7">
    <source>
        <dbReference type="PROSITE" id="PS50089"/>
    </source>
</evidence>
<keyword evidence="3 5" id="KW-0863">Zinc-finger</keyword>
<dbReference type="InterPro" id="IPR017907">
    <property type="entry name" value="Znf_RING_CS"/>
</dbReference>
<protein>
    <recommendedName>
        <fullName evidence="1">RING finger protein 207</fullName>
    </recommendedName>
</protein>
<evidence type="ECO:0000259" key="8">
    <source>
        <dbReference type="PROSITE" id="PS50119"/>
    </source>
</evidence>
<dbReference type="GO" id="GO:0044325">
    <property type="term" value="F:transmembrane transporter binding"/>
    <property type="evidence" value="ECO:0007669"/>
    <property type="project" value="TreeGrafter"/>
</dbReference>
<keyword evidence="10" id="KW-1185">Reference proteome</keyword>
<evidence type="ECO:0000256" key="6">
    <source>
        <dbReference type="SAM" id="Coils"/>
    </source>
</evidence>
<dbReference type="GO" id="GO:0055117">
    <property type="term" value="P:regulation of cardiac muscle contraction"/>
    <property type="evidence" value="ECO:0007669"/>
    <property type="project" value="TreeGrafter"/>
</dbReference>
<feature type="domain" description="B box-type" evidence="8">
    <location>
        <begin position="94"/>
        <end position="146"/>
    </location>
</feature>
<dbReference type="SMART" id="SM00336">
    <property type="entry name" value="BBOX"/>
    <property type="match status" value="1"/>
</dbReference>
<accession>A0A672TB05</accession>
<keyword evidence="2" id="KW-0479">Metal-binding</keyword>
<dbReference type="Ensembl" id="ENSSGRT00000117721.1">
    <property type="protein sequence ID" value="ENSSGRP00000110820.1"/>
    <property type="gene ID" value="ENSSGRG00000054512.1"/>
</dbReference>
<dbReference type="OMA" id="YEDSYRH"/>
<dbReference type="InterPro" id="IPR001841">
    <property type="entry name" value="Znf_RING"/>
</dbReference>
<proteinExistence type="predicted"/>
<name>A0A672TB05_SINGR</name>
<evidence type="ECO:0000256" key="2">
    <source>
        <dbReference type="ARBA" id="ARBA00022723"/>
    </source>
</evidence>
<dbReference type="Gene3D" id="3.30.40.10">
    <property type="entry name" value="Zinc/RING finger domain, C3HC4 (zinc finger)"/>
    <property type="match status" value="1"/>
</dbReference>
<dbReference type="GO" id="GO:0048471">
    <property type="term" value="C:perinuclear region of cytoplasm"/>
    <property type="evidence" value="ECO:0007669"/>
    <property type="project" value="TreeGrafter"/>
</dbReference>
<evidence type="ECO:0000256" key="3">
    <source>
        <dbReference type="ARBA" id="ARBA00022771"/>
    </source>
</evidence>
<dbReference type="InterPro" id="IPR013083">
    <property type="entry name" value="Znf_RING/FYVE/PHD"/>
</dbReference>
<keyword evidence="4" id="KW-0862">Zinc</keyword>
<dbReference type="GO" id="GO:0008270">
    <property type="term" value="F:zinc ion binding"/>
    <property type="evidence" value="ECO:0007669"/>
    <property type="project" value="UniProtKB-KW"/>
</dbReference>
<evidence type="ECO:0000256" key="4">
    <source>
        <dbReference type="ARBA" id="ARBA00022833"/>
    </source>
</evidence>
<dbReference type="InParanoid" id="A0A672TB05"/>
<evidence type="ECO:0000313" key="10">
    <source>
        <dbReference type="Proteomes" id="UP000472262"/>
    </source>
</evidence>
<dbReference type="Gene3D" id="3.30.160.60">
    <property type="entry name" value="Classic Zinc Finger"/>
    <property type="match status" value="1"/>
</dbReference>
<dbReference type="CDD" id="cd19814">
    <property type="entry name" value="Bbox1_RNF207-like"/>
    <property type="match status" value="1"/>
</dbReference>
<dbReference type="PANTHER" id="PTHR22635:SF0">
    <property type="entry name" value="RING FINGER PROTEIN 207"/>
    <property type="match status" value="1"/>
</dbReference>
<evidence type="ECO:0000256" key="1">
    <source>
        <dbReference type="ARBA" id="ARBA00021526"/>
    </source>
</evidence>
<dbReference type="PROSITE" id="PS00518">
    <property type="entry name" value="ZF_RING_1"/>
    <property type="match status" value="1"/>
</dbReference>
<reference evidence="9" key="1">
    <citation type="submission" date="2025-08" db="UniProtKB">
        <authorList>
            <consortium name="Ensembl"/>
        </authorList>
    </citation>
    <scope>IDENTIFICATION</scope>
</reference>
<reference evidence="9" key="2">
    <citation type="submission" date="2025-09" db="UniProtKB">
        <authorList>
            <consortium name="Ensembl"/>
        </authorList>
    </citation>
    <scope>IDENTIFICATION</scope>
</reference>
<dbReference type="PROSITE" id="PS50119">
    <property type="entry name" value="ZF_BBOX"/>
    <property type="match status" value="1"/>
</dbReference>